<accession>A0A6L3N634</accession>
<dbReference type="Proteomes" id="UP000473470">
    <property type="component" value="Unassembled WGS sequence"/>
</dbReference>
<name>A0A6L3N634_9BURK</name>
<sequence>MFNHLGLVMFAMLFSIDGGKEYNGFSNGQTWNGWAMPYFTLEVAKQIADDMNAVTTEEKLVYDEASDTFIYQTDYYPESDWERFEATEHDGKKLYGIGAGSWVWDSERIE</sequence>
<dbReference type="RefSeq" id="WP_150998411.1">
    <property type="nucleotide sequence ID" value="NZ_CABVPM010000001.1"/>
</dbReference>
<evidence type="ECO:0000313" key="1">
    <source>
        <dbReference type="EMBL" id="KAB0640667.1"/>
    </source>
</evidence>
<organism evidence="1 2">
    <name type="scientific">Burkholderia stagnalis</name>
    <dbReference type="NCBI Taxonomy" id="1503054"/>
    <lineage>
        <taxon>Bacteria</taxon>
        <taxon>Pseudomonadati</taxon>
        <taxon>Pseudomonadota</taxon>
        <taxon>Betaproteobacteria</taxon>
        <taxon>Burkholderiales</taxon>
        <taxon>Burkholderiaceae</taxon>
        <taxon>Burkholderia</taxon>
        <taxon>Burkholderia cepacia complex</taxon>
    </lineage>
</organism>
<gene>
    <name evidence="1" type="ORF">F7R25_04000</name>
</gene>
<protein>
    <submittedName>
        <fullName evidence="1">Uncharacterized protein</fullName>
    </submittedName>
</protein>
<proteinExistence type="predicted"/>
<dbReference type="EMBL" id="VZOK01000004">
    <property type="protein sequence ID" value="KAB0640667.1"/>
    <property type="molecule type" value="Genomic_DNA"/>
</dbReference>
<dbReference type="AlphaFoldDB" id="A0A6L3N634"/>
<reference evidence="1 2" key="1">
    <citation type="submission" date="2019-09" db="EMBL/GenBank/DDBJ databases">
        <title>Draft genome sequences of 48 bacterial type strains from the CCUG.</title>
        <authorList>
            <person name="Tunovic T."/>
            <person name="Pineiro-Iglesias B."/>
            <person name="Unosson C."/>
            <person name="Inganas E."/>
            <person name="Ohlen M."/>
            <person name="Cardew S."/>
            <person name="Jensie-Markopoulos S."/>
            <person name="Salva-Serra F."/>
            <person name="Jaen-Luchoro D."/>
            <person name="Karlsson R."/>
            <person name="Svensson-Stadler L."/>
            <person name="Chun J."/>
            <person name="Moore E."/>
        </authorList>
    </citation>
    <scope>NUCLEOTIDE SEQUENCE [LARGE SCALE GENOMIC DNA]</scope>
    <source>
        <strain evidence="1 2">CCUG 65686</strain>
    </source>
</reference>
<comment type="caution">
    <text evidence="1">The sequence shown here is derived from an EMBL/GenBank/DDBJ whole genome shotgun (WGS) entry which is preliminary data.</text>
</comment>
<evidence type="ECO:0000313" key="2">
    <source>
        <dbReference type="Proteomes" id="UP000473470"/>
    </source>
</evidence>